<dbReference type="Gene3D" id="3.90.25.10">
    <property type="entry name" value="UDP-galactose 4-epimerase, domain 1"/>
    <property type="match status" value="1"/>
</dbReference>
<reference evidence="4 5" key="1">
    <citation type="journal article" date="2017" name="Genome Announc.">
        <title>Genome sequence of the saprophytic ascomycete Epicoccum nigrum ICMP 19927 strain isolated from New Zealand.</title>
        <authorList>
            <person name="Fokin M."/>
            <person name="Fleetwood D."/>
            <person name="Weir B.S."/>
            <person name="Villas-Boas S.G."/>
        </authorList>
    </citation>
    <scope>NUCLEOTIDE SEQUENCE [LARGE SCALE GENOMIC DNA]</scope>
    <source>
        <strain evidence="4 5">ICMP 19927</strain>
    </source>
</reference>
<keyword evidence="5" id="KW-1185">Reference proteome</keyword>
<dbReference type="EMBL" id="KZ107851">
    <property type="protein sequence ID" value="OSS46476.1"/>
    <property type="molecule type" value="Genomic_DNA"/>
</dbReference>
<dbReference type="GO" id="GO:0016491">
    <property type="term" value="F:oxidoreductase activity"/>
    <property type="evidence" value="ECO:0007669"/>
    <property type="project" value="UniProtKB-KW"/>
</dbReference>
<evidence type="ECO:0000256" key="2">
    <source>
        <dbReference type="ARBA" id="ARBA00023002"/>
    </source>
</evidence>
<evidence type="ECO:0000256" key="1">
    <source>
        <dbReference type="ARBA" id="ARBA00022857"/>
    </source>
</evidence>
<accession>A0A1Y2LRF1</accession>
<gene>
    <name evidence="4" type="ORF">B5807_08465</name>
</gene>
<dbReference type="PANTHER" id="PTHR47706">
    <property type="entry name" value="NMRA-LIKE FAMILY PROTEIN"/>
    <property type="match status" value="1"/>
</dbReference>
<dbReference type="Proteomes" id="UP000193240">
    <property type="component" value="Unassembled WGS sequence"/>
</dbReference>
<evidence type="ECO:0000259" key="3">
    <source>
        <dbReference type="Pfam" id="PF05368"/>
    </source>
</evidence>
<organism evidence="4 5">
    <name type="scientific">Epicoccum nigrum</name>
    <name type="common">Soil fungus</name>
    <name type="synonym">Epicoccum purpurascens</name>
    <dbReference type="NCBI Taxonomy" id="105696"/>
    <lineage>
        <taxon>Eukaryota</taxon>
        <taxon>Fungi</taxon>
        <taxon>Dikarya</taxon>
        <taxon>Ascomycota</taxon>
        <taxon>Pezizomycotina</taxon>
        <taxon>Dothideomycetes</taxon>
        <taxon>Pleosporomycetidae</taxon>
        <taxon>Pleosporales</taxon>
        <taxon>Pleosporineae</taxon>
        <taxon>Didymellaceae</taxon>
        <taxon>Epicoccum</taxon>
    </lineage>
</organism>
<name>A0A1Y2LRF1_EPING</name>
<dbReference type="STRING" id="105696.A0A1Y2LRF1"/>
<dbReference type="InterPro" id="IPR008030">
    <property type="entry name" value="NmrA-like"/>
</dbReference>
<evidence type="ECO:0000313" key="5">
    <source>
        <dbReference type="Proteomes" id="UP000193240"/>
    </source>
</evidence>
<dbReference type="InParanoid" id="A0A1Y2LRF1"/>
<dbReference type="InterPro" id="IPR051609">
    <property type="entry name" value="NmrA/Isoflavone_reductase-like"/>
</dbReference>
<dbReference type="SUPFAM" id="SSF51735">
    <property type="entry name" value="NAD(P)-binding Rossmann-fold domains"/>
    <property type="match status" value="1"/>
</dbReference>
<dbReference type="AlphaFoldDB" id="A0A1Y2LRF1"/>
<keyword evidence="1" id="KW-0521">NADP</keyword>
<sequence length="316" mass="34785">MSSPLPKRILVFGATGVIGKYIIREIVNGRSSFEKIGLFTSPLTAETKSSELDVWRGAGVEVIVGDVTSEADIKEVYEGYDTVVSALGRGAIRVQIPLLQLAEASDSITSFFPSEYGTDIEYGPASASEKPHQDKLGVRKFVREKVKKLHVTYLVTGPYSDLFLAPSSDARIGSFDPRQRTATLLGAGDEAISFTTMRDVGRLVVAALRTPCSEGQKERVLKVNSFTASGTQALAVFEKATGKKWDVSYTSLEELKELEKKAWEEEWPVRTPLTLRRIWIEGGTLYEKRDNGKIVGGEEGLETLEDQVKVVVERFG</sequence>
<evidence type="ECO:0000313" key="4">
    <source>
        <dbReference type="EMBL" id="OSS46476.1"/>
    </source>
</evidence>
<dbReference type="Gene3D" id="3.40.50.720">
    <property type="entry name" value="NAD(P)-binding Rossmann-like Domain"/>
    <property type="match status" value="1"/>
</dbReference>
<dbReference type="Pfam" id="PF05368">
    <property type="entry name" value="NmrA"/>
    <property type="match status" value="1"/>
</dbReference>
<feature type="domain" description="NmrA-like" evidence="3">
    <location>
        <begin position="7"/>
        <end position="257"/>
    </location>
</feature>
<protein>
    <recommendedName>
        <fullName evidence="3">NmrA-like domain-containing protein</fullName>
    </recommendedName>
</protein>
<keyword evidence="2" id="KW-0560">Oxidoreductase</keyword>
<dbReference type="InterPro" id="IPR036291">
    <property type="entry name" value="NAD(P)-bd_dom_sf"/>
</dbReference>
<dbReference type="OMA" id="AHEKPHQ"/>
<dbReference type="PANTHER" id="PTHR47706:SF11">
    <property type="entry name" value="ISOFLAVONE REDUCTASE FAMILY PROTEIN (AFU_ORTHOLOGUE AFUA_1G12510)"/>
    <property type="match status" value="1"/>
</dbReference>
<proteinExistence type="predicted"/>